<dbReference type="Gene3D" id="3.10.310.50">
    <property type="match status" value="1"/>
</dbReference>
<evidence type="ECO:0000256" key="4">
    <source>
        <dbReference type="SAM" id="SignalP"/>
    </source>
</evidence>
<feature type="coiled-coil region" evidence="1">
    <location>
        <begin position="365"/>
        <end position="392"/>
    </location>
</feature>
<feature type="coiled-coil region" evidence="1">
    <location>
        <begin position="491"/>
        <end position="518"/>
    </location>
</feature>
<sequence length="686" mass="70295">MRARSLWALSAVTAALVLGTPAAAFATDPVQLGSGRVLDEAGVLTGSDTTEIESAIDSLNNESGADLWVVYVDEFTNPSDAAEWTNSTAEANGLGPSQYLLAVATEQRTYYLSGATDGPVSNEQLAQIEQQLVQPRLSDDDWAGAAVAAATGLGNAIAGEDVAASGGGGDGGVSNSVVWLVIGAIVVIGIIVIAATLRRRNKKKAVDPRAGEPAELAAVETADLERQAGSALVETDDAVKTSQEELGFALAQYGEESVTTFRTAIDSAKEALSRAFTIKQKLADAEPDTEQQVRAWNAEIIRLCIDANDALDREAEAFDELRQLEKNAPAAVAALRAEHQQVTERLGAAAAGLQSLSARYDAASLSTVADNVEQAQERLAFAAENLAAADEDIAAGQFGQAAVDIRASEEAIDQAAMLLNAIDRLGADLDKAQASISDAIGDLRSDLQLARSQPDPDGSLVNVIRATETAVAEVEQKRTGAHNPLDLLRQLEAANTSIDGILQQVRDAQAQLQRAQSQLGHALSSAGAQVSAAEDYITARRGAVGADARTRLAEAGRNLVQAQQLAASDPVSALTYAQTSNQLARAAIDSAQADVSGFGMQPGGYGPMGGGMMGGQQQSGGGMMGAILGGILINSVLSGGGRSGGGFGGFGGGGFGGGFGGGSRSGRSAGSFGGGGTRSRRGGGRF</sequence>
<keyword evidence="4" id="KW-0732">Signal</keyword>
<evidence type="ECO:0000259" key="5">
    <source>
        <dbReference type="Pfam" id="PF04536"/>
    </source>
</evidence>
<proteinExistence type="predicted"/>
<dbReference type="AlphaFoldDB" id="A0A1I5BSI8"/>
<dbReference type="Pfam" id="PF04536">
    <property type="entry name" value="TPM_phosphatase"/>
    <property type="match status" value="1"/>
</dbReference>
<dbReference type="STRING" id="995034.SAMN05216219_2069"/>
<evidence type="ECO:0000256" key="1">
    <source>
        <dbReference type="SAM" id="Coils"/>
    </source>
</evidence>
<evidence type="ECO:0000256" key="2">
    <source>
        <dbReference type="SAM" id="MobiDB-lite"/>
    </source>
</evidence>
<dbReference type="EMBL" id="FOVM01000005">
    <property type="protein sequence ID" value="SFN77608.1"/>
    <property type="molecule type" value="Genomic_DNA"/>
</dbReference>
<accession>A0A1I5BSI8</accession>
<reference evidence="7" key="1">
    <citation type="submission" date="2016-10" db="EMBL/GenBank/DDBJ databases">
        <authorList>
            <person name="Varghese N."/>
            <person name="Submissions S."/>
        </authorList>
    </citation>
    <scope>NUCLEOTIDE SEQUENCE [LARGE SCALE GENOMIC DNA]</scope>
    <source>
        <strain evidence="7">CGMCC 1.11101</strain>
    </source>
</reference>
<organism evidence="6 7">
    <name type="scientific">Mycetocola miduiensis</name>
    <dbReference type="NCBI Taxonomy" id="995034"/>
    <lineage>
        <taxon>Bacteria</taxon>
        <taxon>Bacillati</taxon>
        <taxon>Actinomycetota</taxon>
        <taxon>Actinomycetes</taxon>
        <taxon>Micrococcales</taxon>
        <taxon>Microbacteriaceae</taxon>
        <taxon>Mycetocola</taxon>
    </lineage>
</organism>
<protein>
    <submittedName>
        <fullName evidence="6">TLP18.3, Psb32 and MOLO-1 founding protein of phosphatase</fullName>
    </submittedName>
</protein>
<keyword evidence="3" id="KW-1133">Transmembrane helix</keyword>
<name>A0A1I5BSI8_9MICO</name>
<keyword evidence="1" id="KW-0175">Coiled coil</keyword>
<evidence type="ECO:0000256" key="3">
    <source>
        <dbReference type="SAM" id="Phobius"/>
    </source>
</evidence>
<dbReference type="InterPro" id="IPR007621">
    <property type="entry name" value="TPM_dom"/>
</dbReference>
<keyword evidence="7" id="KW-1185">Reference proteome</keyword>
<dbReference type="RefSeq" id="WP_090711079.1">
    <property type="nucleotide sequence ID" value="NZ_FOVM01000005.1"/>
</dbReference>
<evidence type="ECO:0000313" key="6">
    <source>
        <dbReference type="EMBL" id="SFN77608.1"/>
    </source>
</evidence>
<feature type="signal peptide" evidence="4">
    <location>
        <begin position="1"/>
        <end position="26"/>
    </location>
</feature>
<gene>
    <name evidence="6" type="ORF">SAMN05216219_2069</name>
</gene>
<keyword evidence="3" id="KW-0812">Transmembrane</keyword>
<evidence type="ECO:0000313" key="7">
    <source>
        <dbReference type="Proteomes" id="UP000198867"/>
    </source>
</evidence>
<feature type="transmembrane region" description="Helical" evidence="3">
    <location>
        <begin position="177"/>
        <end position="197"/>
    </location>
</feature>
<dbReference type="OrthoDB" id="5105562at2"/>
<keyword evidence="3" id="KW-0472">Membrane</keyword>
<feature type="chain" id="PRO_5011470486" evidence="4">
    <location>
        <begin position="27"/>
        <end position="686"/>
    </location>
</feature>
<dbReference type="Proteomes" id="UP000198867">
    <property type="component" value="Unassembled WGS sequence"/>
</dbReference>
<feature type="region of interest" description="Disordered" evidence="2">
    <location>
        <begin position="661"/>
        <end position="686"/>
    </location>
</feature>
<feature type="domain" description="TPM" evidence="5">
    <location>
        <begin position="37"/>
        <end position="155"/>
    </location>
</feature>